<protein>
    <submittedName>
        <fullName evidence="2">Glycosyltransferase family 1 protein</fullName>
    </submittedName>
</protein>
<dbReference type="KEGG" id="mfk:E2N92_10540"/>
<feature type="domain" description="Glycosyl transferase family 1" evidence="1">
    <location>
        <begin position="184"/>
        <end position="338"/>
    </location>
</feature>
<evidence type="ECO:0000259" key="1">
    <source>
        <dbReference type="Pfam" id="PF00534"/>
    </source>
</evidence>
<accession>A0A8G1EHB8</accession>
<proteinExistence type="predicted"/>
<dbReference type="PANTHER" id="PTHR45947">
    <property type="entry name" value="SULFOQUINOVOSYL TRANSFERASE SQD2"/>
    <property type="match status" value="1"/>
</dbReference>
<dbReference type="InterPro" id="IPR050194">
    <property type="entry name" value="Glycosyltransferase_grp1"/>
</dbReference>
<reference evidence="2" key="2">
    <citation type="submission" date="2019-03" db="EMBL/GenBank/DDBJ databases">
        <authorList>
            <person name="Chen S.-C."/>
            <person name="Wu S.-Y."/>
            <person name="Lai M.-C."/>
        </authorList>
    </citation>
    <scope>NUCLEOTIDE SEQUENCE</scope>
    <source>
        <strain evidence="2">ML15</strain>
    </source>
</reference>
<dbReference type="GO" id="GO:0016757">
    <property type="term" value="F:glycosyltransferase activity"/>
    <property type="evidence" value="ECO:0007669"/>
    <property type="project" value="InterPro"/>
</dbReference>
<dbReference type="SUPFAM" id="SSF53756">
    <property type="entry name" value="UDP-Glycosyltransferase/glycogen phosphorylase"/>
    <property type="match status" value="1"/>
</dbReference>
<evidence type="ECO:0000313" key="2">
    <source>
        <dbReference type="EMBL" id="QYZ79832.1"/>
    </source>
</evidence>
<dbReference type="InterPro" id="IPR001296">
    <property type="entry name" value="Glyco_trans_1"/>
</dbReference>
<keyword evidence="3" id="KW-1185">Reference proteome</keyword>
<dbReference type="Pfam" id="PF00534">
    <property type="entry name" value="Glycos_transf_1"/>
    <property type="match status" value="1"/>
</dbReference>
<dbReference type="Gene3D" id="3.40.50.2000">
    <property type="entry name" value="Glycogen Phosphorylase B"/>
    <property type="match status" value="2"/>
</dbReference>
<evidence type="ECO:0000313" key="3">
    <source>
        <dbReference type="Proteomes" id="UP000826709"/>
    </source>
</evidence>
<dbReference type="PANTHER" id="PTHR45947:SF3">
    <property type="entry name" value="SULFOQUINOVOSYL TRANSFERASE SQD2"/>
    <property type="match status" value="1"/>
</dbReference>
<name>A0A8G1EHB8_9EURY</name>
<sequence>MEVDSSMVAQRRIIMHAFVDNSDYNAQNLNAREICLRLDPERFQITLFYQDAPDERLADKNNINLIKVPKNRYLASLVVLKHLLSPKYDIYLNVRVFLVDYLYLKVAKIMALKKVTIHHIENTLPYPNKNKYYNKIAKSNALNCDFIFSVSKYVAETAQSEYGIVTPVVYVGVDTNVFLPLIDDNRRNENQVKILYVGSLQERKRPDYVLKAAKEFPDAVFEIVGTGPLLDKLIYEKEKENIRNLSIIGGVSKGELINKYQNADIFLFPSYHEGFPKVTLEAASCGLPVIVFKDYKPETLIDGVTGFTVDSYEDMLEKLDELIKNPDLRIEMGKMGRNYVQKFDWNEIVKRWETHLSTIRSI</sequence>
<dbReference type="Proteomes" id="UP000826709">
    <property type="component" value="Chromosome"/>
</dbReference>
<organism evidence="2 3">
    <name type="scientific">Methanofollis formosanus</name>
    <dbReference type="NCBI Taxonomy" id="299308"/>
    <lineage>
        <taxon>Archaea</taxon>
        <taxon>Methanobacteriati</taxon>
        <taxon>Methanobacteriota</taxon>
        <taxon>Stenosarchaea group</taxon>
        <taxon>Methanomicrobia</taxon>
        <taxon>Methanomicrobiales</taxon>
        <taxon>Methanomicrobiaceae</taxon>
        <taxon>Methanofollis</taxon>
    </lineage>
</organism>
<dbReference type="AlphaFoldDB" id="A0A8G1EHB8"/>
<reference evidence="2" key="1">
    <citation type="journal article" date="2005" name="Int. J. Syst. Evol. Microbiol.">
        <title>Methanofollis formosanus sp. nov., isolated from a fish pond.</title>
        <authorList>
            <person name="Wu S.Y."/>
            <person name="Chen S.C."/>
            <person name="Lai M.C."/>
        </authorList>
    </citation>
    <scope>NUCLEOTIDE SEQUENCE</scope>
    <source>
        <strain evidence="2">ML15</strain>
    </source>
</reference>
<gene>
    <name evidence="2" type="ORF">E2N92_10540</name>
</gene>
<dbReference type="EMBL" id="CP037968">
    <property type="protein sequence ID" value="QYZ79832.1"/>
    <property type="molecule type" value="Genomic_DNA"/>
</dbReference>
<dbReference type="CDD" id="cd03801">
    <property type="entry name" value="GT4_PimA-like"/>
    <property type="match status" value="1"/>
</dbReference>